<dbReference type="InterPro" id="IPR036397">
    <property type="entry name" value="RNaseH_sf"/>
</dbReference>
<dbReference type="GO" id="GO:0003676">
    <property type="term" value="F:nucleic acid binding"/>
    <property type="evidence" value="ECO:0007669"/>
    <property type="project" value="InterPro"/>
</dbReference>
<evidence type="ECO:0000259" key="2">
    <source>
        <dbReference type="Pfam" id="PF24626"/>
    </source>
</evidence>
<dbReference type="Gene3D" id="3.30.420.10">
    <property type="entry name" value="Ribonuclease H-like superfamily/Ribonuclease H"/>
    <property type="match status" value="1"/>
</dbReference>
<dbReference type="Pfam" id="PF17921">
    <property type="entry name" value="Integrase_H2C2"/>
    <property type="match status" value="1"/>
</dbReference>
<dbReference type="AlphaFoldDB" id="A0AAF0R2F7"/>
<organism evidence="3 4">
    <name type="scientific">Solanum verrucosum</name>
    <dbReference type="NCBI Taxonomy" id="315347"/>
    <lineage>
        <taxon>Eukaryota</taxon>
        <taxon>Viridiplantae</taxon>
        <taxon>Streptophyta</taxon>
        <taxon>Embryophyta</taxon>
        <taxon>Tracheophyta</taxon>
        <taxon>Spermatophyta</taxon>
        <taxon>Magnoliopsida</taxon>
        <taxon>eudicotyledons</taxon>
        <taxon>Gunneridae</taxon>
        <taxon>Pentapetalae</taxon>
        <taxon>asterids</taxon>
        <taxon>lamiids</taxon>
        <taxon>Solanales</taxon>
        <taxon>Solanaceae</taxon>
        <taxon>Solanoideae</taxon>
        <taxon>Solaneae</taxon>
        <taxon>Solanum</taxon>
    </lineage>
</organism>
<evidence type="ECO:0000259" key="1">
    <source>
        <dbReference type="Pfam" id="PF17921"/>
    </source>
</evidence>
<feature type="domain" description="Integrase zinc-binding" evidence="1">
    <location>
        <begin position="15"/>
        <end position="38"/>
    </location>
</feature>
<protein>
    <recommendedName>
        <fullName evidence="5">Integrase catalytic domain-containing protein</fullName>
    </recommendedName>
</protein>
<dbReference type="InterPro" id="IPR012337">
    <property type="entry name" value="RNaseH-like_sf"/>
</dbReference>
<dbReference type="PANTHER" id="PTHR46148:SF60">
    <property type="entry name" value="CHROMO DOMAIN-CONTAINING PROTEIN"/>
    <property type="match status" value="1"/>
</dbReference>
<dbReference type="SUPFAM" id="SSF53098">
    <property type="entry name" value="Ribonuclease H-like"/>
    <property type="match status" value="1"/>
</dbReference>
<sequence>MVCFVIRVAYVFLMWWNDMKRDIADFVAKCPNCQQVKVEHKNPGDSTEDYNKLYINDIVKLYGVSLSIISDRGPQFTSNFWISFQKGLGTHVNLSTTFHPQIDDVRRKDLEFEIDDWVFLKVSPMKGVMRFDKKGKLSPRYVGPHRILKRPTLRGSVVAKATWRSTKWKSHRLVDILGSPTYWKFGRAKSGLADPIDASPNAQPHRLVDLPP</sequence>
<dbReference type="InterPro" id="IPR056924">
    <property type="entry name" value="SH3_Tf2-1"/>
</dbReference>
<gene>
    <name evidence="3" type="ORF">MTR67_026162</name>
</gene>
<dbReference type="EMBL" id="CP133617">
    <property type="protein sequence ID" value="WMV32777.1"/>
    <property type="molecule type" value="Genomic_DNA"/>
</dbReference>
<reference evidence="3" key="1">
    <citation type="submission" date="2023-08" db="EMBL/GenBank/DDBJ databases">
        <title>A de novo genome assembly of Solanum verrucosum Schlechtendal, a Mexican diploid species geographically isolated from the other diploid A-genome species in potato relatives.</title>
        <authorList>
            <person name="Hosaka K."/>
        </authorList>
    </citation>
    <scope>NUCLEOTIDE SEQUENCE</scope>
    <source>
        <tissue evidence="3">Young leaves</tissue>
    </source>
</reference>
<keyword evidence="4" id="KW-1185">Reference proteome</keyword>
<name>A0AAF0R2F7_SOLVR</name>
<proteinExistence type="predicted"/>
<dbReference type="Proteomes" id="UP001234989">
    <property type="component" value="Chromosome 6"/>
</dbReference>
<evidence type="ECO:0000313" key="4">
    <source>
        <dbReference type="Proteomes" id="UP001234989"/>
    </source>
</evidence>
<accession>A0AAF0R2F7</accession>
<dbReference type="Gene3D" id="1.10.340.70">
    <property type="match status" value="1"/>
</dbReference>
<evidence type="ECO:0000313" key="3">
    <source>
        <dbReference type="EMBL" id="WMV32777.1"/>
    </source>
</evidence>
<dbReference type="InterPro" id="IPR041588">
    <property type="entry name" value="Integrase_H2C2"/>
</dbReference>
<feature type="domain" description="Tf2-1-like SH3-like" evidence="2">
    <location>
        <begin position="116"/>
        <end position="150"/>
    </location>
</feature>
<dbReference type="PANTHER" id="PTHR46148">
    <property type="entry name" value="CHROMO DOMAIN-CONTAINING PROTEIN"/>
    <property type="match status" value="1"/>
</dbReference>
<dbReference type="Pfam" id="PF24626">
    <property type="entry name" value="SH3_Tf2-1"/>
    <property type="match status" value="1"/>
</dbReference>
<evidence type="ECO:0008006" key="5">
    <source>
        <dbReference type="Google" id="ProtNLM"/>
    </source>
</evidence>